<comment type="caution">
    <text evidence="11">The sequence shown here is derived from an EMBL/GenBank/DDBJ whole genome shotgun (WGS) entry which is preliminary data.</text>
</comment>
<evidence type="ECO:0000256" key="1">
    <source>
        <dbReference type="ARBA" id="ARBA00004496"/>
    </source>
</evidence>
<dbReference type="NCBIfam" id="TIGR00150">
    <property type="entry name" value="T6A_YjeE"/>
    <property type="match status" value="1"/>
</dbReference>
<evidence type="ECO:0000313" key="11">
    <source>
        <dbReference type="EMBL" id="MEV8468940.1"/>
    </source>
</evidence>
<keyword evidence="6" id="KW-0479">Metal-binding</keyword>
<reference evidence="11 12" key="1">
    <citation type="submission" date="2024-07" db="EMBL/GenBank/DDBJ databases">
        <authorList>
            <person name="Kang M."/>
        </authorList>
    </citation>
    <scope>NUCLEOTIDE SEQUENCE [LARGE SCALE GENOMIC DNA]</scope>
    <source>
        <strain evidence="11 12">DFM31</strain>
    </source>
</reference>
<comment type="subcellular location">
    <subcellularLocation>
        <location evidence="1">Cytoplasm</location>
    </subcellularLocation>
</comment>
<dbReference type="EMBL" id="JBFBVU010000054">
    <property type="protein sequence ID" value="MEV8468940.1"/>
    <property type="molecule type" value="Genomic_DNA"/>
</dbReference>
<evidence type="ECO:0000256" key="9">
    <source>
        <dbReference type="ARBA" id="ARBA00022842"/>
    </source>
</evidence>
<dbReference type="SUPFAM" id="SSF52540">
    <property type="entry name" value="P-loop containing nucleoside triphosphate hydrolases"/>
    <property type="match status" value="1"/>
</dbReference>
<evidence type="ECO:0000256" key="4">
    <source>
        <dbReference type="ARBA" id="ARBA00022490"/>
    </source>
</evidence>
<keyword evidence="9" id="KW-0460">Magnesium</keyword>
<comment type="similarity">
    <text evidence="2">Belongs to the TsaE family.</text>
</comment>
<evidence type="ECO:0000313" key="12">
    <source>
        <dbReference type="Proteomes" id="UP001553161"/>
    </source>
</evidence>
<name>A0ABV3LBK0_9RHOB</name>
<keyword evidence="7" id="KW-0547">Nucleotide-binding</keyword>
<evidence type="ECO:0000256" key="2">
    <source>
        <dbReference type="ARBA" id="ARBA00007599"/>
    </source>
</evidence>
<evidence type="ECO:0000256" key="5">
    <source>
        <dbReference type="ARBA" id="ARBA00022694"/>
    </source>
</evidence>
<dbReference type="Gene3D" id="3.40.50.300">
    <property type="entry name" value="P-loop containing nucleotide triphosphate hydrolases"/>
    <property type="match status" value="1"/>
</dbReference>
<evidence type="ECO:0000256" key="7">
    <source>
        <dbReference type="ARBA" id="ARBA00022741"/>
    </source>
</evidence>
<dbReference type="Pfam" id="PF02367">
    <property type="entry name" value="TsaE"/>
    <property type="match status" value="1"/>
</dbReference>
<dbReference type="PANTHER" id="PTHR33540:SF2">
    <property type="entry name" value="TRNA THREONYLCARBAMOYLADENOSINE BIOSYNTHESIS PROTEIN TSAE"/>
    <property type="match status" value="1"/>
</dbReference>
<evidence type="ECO:0000256" key="6">
    <source>
        <dbReference type="ARBA" id="ARBA00022723"/>
    </source>
</evidence>
<proteinExistence type="inferred from homology"/>
<sequence>MTAPLPLTLSLPDEEATARLARALAPELGAGDTLALAGPIGAGKSFFARTLIRHRLNAVGKDEDIPSPTFTLVQTYQAGELEIWHSDLYRLSMPDEVFELGLEEAFGSALCLIEWPDRMGDDLPSHALLLTFAPLEDDRRAVTLSSRDPGWSARLAPVLNTSGCSDD</sequence>
<dbReference type="Proteomes" id="UP001553161">
    <property type="component" value="Unassembled WGS sequence"/>
</dbReference>
<dbReference type="InterPro" id="IPR003442">
    <property type="entry name" value="T6A_TsaE"/>
</dbReference>
<dbReference type="RefSeq" id="WP_366194894.1">
    <property type="nucleotide sequence ID" value="NZ_JBFBVU010000054.1"/>
</dbReference>
<dbReference type="PANTHER" id="PTHR33540">
    <property type="entry name" value="TRNA THREONYLCARBAMOYLADENOSINE BIOSYNTHESIS PROTEIN TSAE"/>
    <property type="match status" value="1"/>
</dbReference>
<evidence type="ECO:0000256" key="10">
    <source>
        <dbReference type="ARBA" id="ARBA00032441"/>
    </source>
</evidence>
<keyword evidence="12" id="KW-1185">Reference proteome</keyword>
<keyword evidence="5" id="KW-0819">tRNA processing</keyword>
<evidence type="ECO:0000256" key="8">
    <source>
        <dbReference type="ARBA" id="ARBA00022840"/>
    </source>
</evidence>
<evidence type="ECO:0000256" key="3">
    <source>
        <dbReference type="ARBA" id="ARBA00019010"/>
    </source>
</evidence>
<keyword evidence="8" id="KW-0067">ATP-binding</keyword>
<gene>
    <name evidence="11" type="primary">tsaE</name>
    <name evidence="11" type="ORF">AB0T83_19525</name>
</gene>
<dbReference type="InterPro" id="IPR027417">
    <property type="entry name" value="P-loop_NTPase"/>
</dbReference>
<keyword evidence="4" id="KW-0963">Cytoplasm</keyword>
<organism evidence="11 12">
    <name type="scientific">Meridianimarinicoccus marinus</name>
    <dbReference type="NCBI Taxonomy" id="3231483"/>
    <lineage>
        <taxon>Bacteria</taxon>
        <taxon>Pseudomonadati</taxon>
        <taxon>Pseudomonadota</taxon>
        <taxon>Alphaproteobacteria</taxon>
        <taxon>Rhodobacterales</taxon>
        <taxon>Paracoccaceae</taxon>
        <taxon>Meridianimarinicoccus</taxon>
    </lineage>
</organism>
<accession>A0ABV3LBK0</accession>
<protein>
    <recommendedName>
        <fullName evidence="3">tRNA threonylcarbamoyladenosine biosynthesis protein TsaE</fullName>
    </recommendedName>
    <alternativeName>
        <fullName evidence="10">t(6)A37 threonylcarbamoyladenosine biosynthesis protein TsaE</fullName>
    </alternativeName>
</protein>